<evidence type="ECO:0000313" key="1">
    <source>
        <dbReference type="EMBL" id="MDQ2104524.1"/>
    </source>
</evidence>
<keyword evidence="2" id="KW-1185">Reference proteome</keyword>
<evidence type="ECO:0008006" key="3">
    <source>
        <dbReference type="Google" id="ProtNLM"/>
    </source>
</evidence>
<accession>A0ABU0WLT0</accession>
<organism evidence="1 2">
    <name type="scientific">Azospirillum isscasi</name>
    <dbReference type="NCBI Taxonomy" id="3053926"/>
    <lineage>
        <taxon>Bacteria</taxon>
        <taxon>Pseudomonadati</taxon>
        <taxon>Pseudomonadota</taxon>
        <taxon>Alphaproteobacteria</taxon>
        <taxon>Rhodospirillales</taxon>
        <taxon>Azospirillaceae</taxon>
        <taxon>Azospirillum</taxon>
    </lineage>
</organism>
<gene>
    <name evidence="1" type="ORF">QSG27_17625</name>
</gene>
<comment type="caution">
    <text evidence="1">The sequence shown here is derived from an EMBL/GenBank/DDBJ whole genome shotgun (WGS) entry which is preliminary data.</text>
</comment>
<dbReference type="InterPro" id="IPR029063">
    <property type="entry name" value="SAM-dependent_MTases_sf"/>
</dbReference>
<protein>
    <recommendedName>
        <fullName evidence="3">SAM-dependent methyltransferase</fullName>
    </recommendedName>
</protein>
<dbReference type="EMBL" id="JAUJFI010000091">
    <property type="protein sequence ID" value="MDQ2104524.1"/>
    <property type="molecule type" value="Genomic_DNA"/>
</dbReference>
<dbReference type="Proteomes" id="UP001227317">
    <property type="component" value="Unassembled WGS sequence"/>
</dbReference>
<proteinExistence type="predicted"/>
<sequence length="141" mass="14709">MIDFLFAQQPLAELILVNAILAYSQYIALRAGVFSLATAGLASLGAYTAAVLTVRWGVPMPLGLAAAALRPGGRLAFTVERLEEGGAPCRVSPHGRYAHTEGHVRECLAAAGLTVRRLAPDTLRHESGAPVAGLVVVAARP</sequence>
<dbReference type="SUPFAM" id="SSF53335">
    <property type="entry name" value="S-adenosyl-L-methionine-dependent methyltransferases"/>
    <property type="match status" value="1"/>
</dbReference>
<dbReference type="RefSeq" id="WP_306708368.1">
    <property type="nucleotide sequence ID" value="NZ_JAUJFI010000091.1"/>
</dbReference>
<name>A0ABU0WLT0_9PROT</name>
<reference evidence="1 2" key="1">
    <citation type="submission" date="2023-06" db="EMBL/GenBank/DDBJ databases">
        <title>Azospirillum isscasensis sp.nov, a bacterium isolated from rhizosphere soil of rice.</title>
        <authorList>
            <person name="Wang H."/>
        </authorList>
    </citation>
    <scope>NUCLEOTIDE SEQUENCE [LARGE SCALE GENOMIC DNA]</scope>
    <source>
        <strain evidence="1 2">C340-1</strain>
    </source>
</reference>
<evidence type="ECO:0000313" key="2">
    <source>
        <dbReference type="Proteomes" id="UP001227317"/>
    </source>
</evidence>